<evidence type="ECO:0000313" key="10">
    <source>
        <dbReference type="Proteomes" id="UP000054047"/>
    </source>
</evidence>
<keyword evidence="7" id="KW-0812">Transmembrane</keyword>
<protein>
    <recommendedName>
        <fullName evidence="8">Peptidase M48 domain-containing protein</fullName>
    </recommendedName>
</protein>
<keyword evidence="5 6" id="KW-0482">Metalloprotease</keyword>
<evidence type="ECO:0000256" key="4">
    <source>
        <dbReference type="ARBA" id="ARBA00022833"/>
    </source>
</evidence>
<keyword evidence="7" id="KW-1133">Transmembrane helix</keyword>
<dbReference type="OrthoDB" id="360839at2759"/>
<dbReference type="GO" id="GO:0004222">
    <property type="term" value="F:metalloendopeptidase activity"/>
    <property type="evidence" value="ECO:0007669"/>
    <property type="project" value="InterPro"/>
</dbReference>
<evidence type="ECO:0000256" key="3">
    <source>
        <dbReference type="ARBA" id="ARBA00022801"/>
    </source>
</evidence>
<dbReference type="InterPro" id="IPR001915">
    <property type="entry name" value="Peptidase_M48"/>
</dbReference>
<comment type="cofactor">
    <cofactor evidence="6">
        <name>Zn(2+)</name>
        <dbReference type="ChEBI" id="CHEBI:29105"/>
    </cofactor>
    <text evidence="6">Binds 1 zinc ion per subunit.</text>
</comment>
<organism evidence="9 10">
    <name type="scientific">Ancylostoma duodenale</name>
    <dbReference type="NCBI Taxonomy" id="51022"/>
    <lineage>
        <taxon>Eukaryota</taxon>
        <taxon>Metazoa</taxon>
        <taxon>Ecdysozoa</taxon>
        <taxon>Nematoda</taxon>
        <taxon>Chromadorea</taxon>
        <taxon>Rhabditida</taxon>
        <taxon>Rhabditina</taxon>
        <taxon>Rhabditomorpha</taxon>
        <taxon>Strongyloidea</taxon>
        <taxon>Ancylostomatidae</taxon>
        <taxon>Ancylostomatinae</taxon>
        <taxon>Ancylostoma</taxon>
    </lineage>
</organism>
<dbReference type="Proteomes" id="UP000054047">
    <property type="component" value="Unassembled WGS sequence"/>
</dbReference>
<reference evidence="9 10" key="1">
    <citation type="submission" date="2013-12" db="EMBL/GenBank/DDBJ databases">
        <title>Draft genome of the parsitic nematode Ancylostoma duodenale.</title>
        <authorList>
            <person name="Mitreva M."/>
        </authorList>
    </citation>
    <scope>NUCLEOTIDE SEQUENCE [LARGE SCALE GENOMIC DNA]</scope>
    <source>
        <strain evidence="9 10">Zhejiang</strain>
    </source>
</reference>
<comment type="similarity">
    <text evidence="6">Belongs to the peptidase M48 family.</text>
</comment>
<evidence type="ECO:0000313" key="9">
    <source>
        <dbReference type="EMBL" id="KIH49806.1"/>
    </source>
</evidence>
<dbReference type="AlphaFoldDB" id="A0A0C2FY82"/>
<dbReference type="GO" id="GO:0006508">
    <property type="term" value="P:proteolysis"/>
    <property type="evidence" value="ECO:0007669"/>
    <property type="project" value="UniProtKB-KW"/>
</dbReference>
<accession>A0A0C2FY82</accession>
<dbReference type="MEROPS" id="M48.003"/>
<keyword evidence="4 6" id="KW-0862">Zinc</keyword>
<dbReference type="GO" id="GO:0046872">
    <property type="term" value="F:metal ion binding"/>
    <property type="evidence" value="ECO:0007669"/>
    <property type="project" value="UniProtKB-KW"/>
</dbReference>
<keyword evidence="10" id="KW-1185">Reference proteome</keyword>
<keyword evidence="3 6" id="KW-0378">Hydrolase</keyword>
<proteinExistence type="inferred from homology"/>
<evidence type="ECO:0000256" key="2">
    <source>
        <dbReference type="ARBA" id="ARBA00022723"/>
    </source>
</evidence>
<dbReference type="Gene3D" id="3.30.2010.10">
    <property type="entry name" value="Metalloproteases ('zincins'), catalytic domain"/>
    <property type="match status" value="1"/>
</dbReference>
<dbReference type="PANTHER" id="PTHR10120">
    <property type="entry name" value="CAAX PRENYL PROTEASE 1"/>
    <property type="match status" value="1"/>
</dbReference>
<keyword evidence="2" id="KW-0479">Metal-binding</keyword>
<name>A0A0C2FY82_9BILA</name>
<feature type="domain" description="Peptidase M48" evidence="8">
    <location>
        <begin position="2"/>
        <end position="78"/>
    </location>
</feature>
<evidence type="ECO:0000256" key="1">
    <source>
        <dbReference type="ARBA" id="ARBA00022670"/>
    </source>
</evidence>
<feature type="non-terminal residue" evidence="9">
    <location>
        <position position="90"/>
    </location>
</feature>
<keyword evidence="1 6" id="KW-0645">Protease</keyword>
<evidence type="ECO:0000259" key="8">
    <source>
        <dbReference type="Pfam" id="PF01435"/>
    </source>
</evidence>
<keyword evidence="7" id="KW-0472">Membrane</keyword>
<feature type="transmembrane region" description="Helical" evidence="7">
    <location>
        <begin position="20"/>
        <end position="44"/>
    </location>
</feature>
<gene>
    <name evidence="9" type="ORF">ANCDUO_20118</name>
</gene>
<dbReference type="EMBL" id="KN751880">
    <property type="protein sequence ID" value="KIH49806.1"/>
    <property type="molecule type" value="Genomic_DNA"/>
</dbReference>
<evidence type="ECO:0000256" key="6">
    <source>
        <dbReference type="RuleBase" id="RU003983"/>
    </source>
</evidence>
<dbReference type="Pfam" id="PF01435">
    <property type="entry name" value="Peptidase_M48"/>
    <property type="match status" value="1"/>
</dbReference>
<evidence type="ECO:0000256" key="5">
    <source>
        <dbReference type="ARBA" id="ARBA00023049"/>
    </source>
</evidence>
<evidence type="ECO:0000256" key="7">
    <source>
        <dbReference type="SAM" id="Phobius"/>
    </source>
</evidence>
<sequence>MSNDEVVAVLGHELGHWALWHTLINLVITELNILLMLSVFAYFYRWELLYEVTDVLMSIHSRRCEFAADEYATKLGYGDRLISSLTKLGK</sequence>